<dbReference type="PROSITE" id="PS51257">
    <property type="entry name" value="PROKAR_LIPOPROTEIN"/>
    <property type="match status" value="1"/>
</dbReference>
<dbReference type="Gene3D" id="2.40.30.170">
    <property type="match status" value="1"/>
</dbReference>
<evidence type="ECO:0000256" key="1">
    <source>
        <dbReference type="ARBA" id="ARBA00004196"/>
    </source>
</evidence>
<comment type="caution">
    <text evidence="3">The sequence shown here is derived from an EMBL/GenBank/DDBJ whole genome shotgun (WGS) entry which is preliminary data.</text>
</comment>
<dbReference type="RefSeq" id="WP_008236204.1">
    <property type="nucleotide sequence ID" value="NZ_AJJU01000002.1"/>
</dbReference>
<protein>
    <submittedName>
        <fullName evidence="3">Membrane fusion protein</fullName>
    </submittedName>
</protein>
<dbReference type="STRING" id="946077.W5A_00270"/>
<dbReference type="eggNOG" id="COG1566">
    <property type="taxonomic scope" value="Bacteria"/>
</dbReference>
<evidence type="ECO:0000256" key="2">
    <source>
        <dbReference type="ARBA" id="ARBA00023054"/>
    </source>
</evidence>
<reference evidence="3 4" key="1">
    <citation type="journal article" date="2012" name="J. Bacteriol.">
        <title>Genome Sequence of the Halotolerant Bacterium Imtechella halotolerans K1T.</title>
        <authorList>
            <person name="Kumar S."/>
            <person name="Vikram S."/>
            <person name="Subramanian S."/>
            <person name="Raghava G.P."/>
            <person name="Pinnaka A.K."/>
        </authorList>
    </citation>
    <scope>NUCLEOTIDE SEQUENCE [LARGE SCALE GENOMIC DNA]</scope>
    <source>
        <strain evidence="3 4">K1</strain>
    </source>
</reference>
<dbReference type="Proteomes" id="UP000005938">
    <property type="component" value="Unassembled WGS sequence"/>
</dbReference>
<evidence type="ECO:0000313" key="4">
    <source>
        <dbReference type="Proteomes" id="UP000005938"/>
    </source>
</evidence>
<accession>I0WJ45</accession>
<proteinExistence type="predicted"/>
<name>I0WJ45_9FLAO</name>
<dbReference type="GO" id="GO:0030313">
    <property type="term" value="C:cell envelope"/>
    <property type="evidence" value="ECO:0007669"/>
    <property type="project" value="UniProtKB-SubCell"/>
</dbReference>
<dbReference type="InterPro" id="IPR050465">
    <property type="entry name" value="UPF0194_transport"/>
</dbReference>
<evidence type="ECO:0000313" key="3">
    <source>
        <dbReference type="EMBL" id="EID76411.1"/>
    </source>
</evidence>
<keyword evidence="2" id="KW-0175">Coiled coil</keyword>
<dbReference type="PANTHER" id="PTHR32347">
    <property type="entry name" value="EFFLUX SYSTEM COMPONENT YKNX-RELATED"/>
    <property type="match status" value="1"/>
</dbReference>
<dbReference type="AlphaFoldDB" id="I0WJ45"/>
<gene>
    <name evidence="3" type="ORF">W5A_00270</name>
</gene>
<sequence length="298" mass="33337">MKINYILLIFSITYVIVTSCSTSNDKADAYGNFEATEVLISAESTGKLVSFSVEEGDVLPQDVLVGYIDTIPLSIKREELMVAREMVVSKSRSILSQIDVLKAKLSTAQLQQQRLERMLKDNAATLQQKEAVDGEIEVYKKQIRGVEIQNAPVVNELKSVDVQLKLVEDQLSKCEIRNPIAGTVLTTYVEPYEITAYGKPLYKIADLKNMILRAYINETQLASFVIGQEVTVKIDSENQMKSFKGVIRWVASEAEFTPKIIQTKEERTALVYAIKVEVVNDGSIKIGMPAEVWMTGKE</sequence>
<organism evidence="3 4">
    <name type="scientific">Imtechella halotolerans K1</name>
    <dbReference type="NCBI Taxonomy" id="946077"/>
    <lineage>
        <taxon>Bacteria</taxon>
        <taxon>Pseudomonadati</taxon>
        <taxon>Bacteroidota</taxon>
        <taxon>Flavobacteriia</taxon>
        <taxon>Flavobacteriales</taxon>
        <taxon>Flavobacteriaceae</taxon>
        <taxon>Imtechella</taxon>
    </lineage>
</organism>
<dbReference type="PANTHER" id="PTHR32347:SF23">
    <property type="entry name" value="BLL5650 PROTEIN"/>
    <property type="match status" value="1"/>
</dbReference>
<dbReference type="PATRIC" id="fig|946077.3.peg.55"/>
<comment type="subcellular location">
    <subcellularLocation>
        <location evidence="1">Cell envelope</location>
    </subcellularLocation>
</comment>
<keyword evidence="4" id="KW-1185">Reference proteome</keyword>
<dbReference type="OrthoDB" id="9778236at2"/>
<dbReference type="EMBL" id="AJJU01000002">
    <property type="protein sequence ID" value="EID76411.1"/>
    <property type="molecule type" value="Genomic_DNA"/>
</dbReference>